<dbReference type="InterPro" id="IPR017896">
    <property type="entry name" value="4Fe4S_Fe-S-bd"/>
</dbReference>
<dbReference type="PANTHER" id="PTHR15907">
    <property type="entry name" value="DUF614 FAMILY PROTEIN-RELATED"/>
    <property type="match status" value="1"/>
</dbReference>
<sequence>MQHSQMQMQATPGMNRNPKNLPYDSDGKREWSEGLCDCCGSCGTCESPGACPFYRCITYAKNRSRREYLGAHNQPHPSGGDCCGCNCFLYCCVTSFTCLGWCLSISERTATRSRYNIKGNWCSSCMTVWCCLPCALTQESRELELEENALRKF</sequence>
<evidence type="ECO:0000256" key="1">
    <source>
        <dbReference type="SAM" id="MobiDB-lite"/>
    </source>
</evidence>
<dbReference type="InParanoid" id="A0A165BMX1"/>
<evidence type="ECO:0000313" key="3">
    <source>
        <dbReference type="EMBL" id="KZV80927.1"/>
    </source>
</evidence>
<dbReference type="Pfam" id="PF04749">
    <property type="entry name" value="PLAC8"/>
    <property type="match status" value="1"/>
</dbReference>
<proteinExistence type="predicted"/>
<organism evidence="3 4">
    <name type="scientific">Exidia glandulosa HHB12029</name>
    <dbReference type="NCBI Taxonomy" id="1314781"/>
    <lineage>
        <taxon>Eukaryota</taxon>
        <taxon>Fungi</taxon>
        <taxon>Dikarya</taxon>
        <taxon>Basidiomycota</taxon>
        <taxon>Agaricomycotina</taxon>
        <taxon>Agaricomycetes</taxon>
        <taxon>Auriculariales</taxon>
        <taxon>Exidiaceae</taxon>
        <taxon>Exidia</taxon>
    </lineage>
</organism>
<keyword evidence="4" id="KW-1185">Reference proteome</keyword>
<dbReference type="STRING" id="1314781.A0A165BMX1"/>
<feature type="region of interest" description="Disordered" evidence="1">
    <location>
        <begin position="1"/>
        <end position="23"/>
    </location>
</feature>
<reference evidence="3 4" key="1">
    <citation type="journal article" date="2016" name="Mol. Biol. Evol.">
        <title>Comparative Genomics of Early-Diverging Mushroom-Forming Fungi Provides Insights into the Origins of Lignocellulose Decay Capabilities.</title>
        <authorList>
            <person name="Nagy L.G."/>
            <person name="Riley R."/>
            <person name="Tritt A."/>
            <person name="Adam C."/>
            <person name="Daum C."/>
            <person name="Floudas D."/>
            <person name="Sun H."/>
            <person name="Yadav J.S."/>
            <person name="Pangilinan J."/>
            <person name="Larsson K.H."/>
            <person name="Matsuura K."/>
            <person name="Barry K."/>
            <person name="Labutti K."/>
            <person name="Kuo R."/>
            <person name="Ohm R.A."/>
            <person name="Bhattacharya S.S."/>
            <person name="Shirouzu T."/>
            <person name="Yoshinaga Y."/>
            <person name="Martin F.M."/>
            <person name="Grigoriev I.V."/>
            <person name="Hibbett D.S."/>
        </authorList>
    </citation>
    <scope>NUCLEOTIDE SEQUENCE [LARGE SCALE GENOMIC DNA]</scope>
    <source>
        <strain evidence="3 4">HHB12029</strain>
    </source>
</reference>
<evidence type="ECO:0000259" key="2">
    <source>
        <dbReference type="PROSITE" id="PS51379"/>
    </source>
</evidence>
<feature type="domain" description="4Fe-4S ferredoxin-type" evidence="2">
    <location>
        <begin position="27"/>
        <end position="62"/>
    </location>
</feature>
<feature type="compositionally biased region" description="Polar residues" evidence="1">
    <location>
        <begin position="1"/>
        <end position="18"/>
    </location>
</feature>
<dbReference type="OrthoDB" id="1045822at2759"/>
<dbReference type="Proteomes" id="UP000077266">
    <property type="component" value="Unassembled WGS sequence"/>
</dbReference>
<evidence type="ECO:0000313" key="4">
    <source>
        <dbReference type="Proteomes" id="UP000077266"/>
    </source>
</evidence>
<protein>
    <submittedName>
        <fullName evidence="3">PLAC8-domain-containing protein</fullName>
    </submittedName>
</protein>
<dbReference type="InterPro" id="IPR006461">
    <property type="entry name" value="PLAC_motif_containing"/>
</dbReference>
<name>A0A165BMX1_EXIGL</name>
<dbReference type="AlphaFoldDB" id="A0A165BMX1"/>
<accession>A0A165BMX1</accession>
<gene>
    <name evidence="3" type="ORF">EXIGLDRAFT_629343</name>
</gene>
<dbReference type="EMBL" id="KV426435">
    <property type="protein sequence ID" value="KZV80927.1"/>
    <property type="molecule type" value="Genomic_DNA"/>
</dbReference>
<dbReference type="PROSITE" id="PS51379">
    <property type="entry name" value="4FE4S_FER_2"/>
    <property type="match status" value="1"/>
</dbReference>
<dbReference type="NCBIfam" id="TIGR01571">
    <property type="entry name" value="A_thal_Cys_rich"/>
    <property type="match status" value="1"/>
</dbReference>